<accession>I3WWT9</accession>
<evidence type="ECO:0000313" key="2">
    <source>
        <dbReference type="EMBL" id="AFL47967.1"/>
    </source>
</evidence>
<reference evidence="3" key="1">
    <citation type="submission" date="2012-03" db="EMBL/GenBank/DDBJ databases">
        <authorList>
            <person name="Heaver S.L."/>
            <person name="Benson G.A."/>
            <person name="Campbell W.A."/>
            <person name="Carlisi E."/>
            <person name="DiCandia M.A."/>
            <person name="Killen C."/>
            <person name="Kornsey K.N."/>
            <person name="Landaverde I."/>
            <person name="Lessiak A.E."/>
            <person name="Patel K.H."/>
            <person name="Pierson A.T."/>
            <person name="Robinson J.D."/>
            <person name="Tighe M.R."/>
            <person name="Wilson L.A."/>
            <person name="Zeng M."/>
            <person name="Hayden K.J."/>
            <person name="Krukonis G.P."/>
            <person name="Delesalle V.A."/>
            <person name="Bradley K.W."/>
            <person name="Khaja R."/>
            <person name="Lewis M.F."/>
            <person name="Barker L.P."/>
            <person name="Asai D.J."/>
            <person name="Bowman C.A."/>
            <person name="Russell D.A."/>
            <person name="Pope W.H."/>
            <person name="Jacobs-Sera D."/>
            <person name="Hendrix R.W."/>
            <person name="Hatfull G.F."/>
        </authorList>
    </citation>
    <scope>NUCLEOTIDE SEQUENCE [LARGE SCALE GENOMIC DNA]</scope>
</reference>
<dbReference type="OrthoDB" id="27061at10239"/>
<dbReference type="RefSeq" id="YP_009013154.1">
    <property type="nucleotide sequence ID" value="NC_023698.1"/>
</dbReference>
<keyword evidence="1" id="KW-0175">Coiled coil</keyword>
<protein>
    <recommendedName>
        <fullName evidence="4">Ribbon-helix-helix protein CopG domain-containing protein</fullName>
    </recommendedName>
</protein>
<evidence type="ECO:0000313" key="3">
    <source>
        <dbReference type="Proteomes" id="UP000006059"/>
    </source>
</evidence>
<sequence length="182" mass="20582">MSTEMSRRLNVNINQQTEAALLEVSAEMGVTVTEALRVLVGMGIHTYRWDRDGVRLTAEKGGLRERNHVGGCPMSDVVEWAREFIADTDDAPLTVHLYAADEIRALVSGLVAEVERLRAEKLGLEISESNLLVELRNEVERLRAAIERARALAENLATVDTVWFWHTDYIRDYFLSALKEDQ</sequence>
<proteinExistence type="predicted"/>
<dbReference type="GeneID" id="18560877"/>
<keyword evidence="3" id="KW-1185">Reference proteome</keyword>
<dbReference type="Proteomes" id="UP000006059">
    <property type="component" value="Segment"/>
</dbReference>
<evidence type="ECO:0000256" key="1">
    <source>
        <dbReference type="SAM" id="Coils"/>
    </source>
</evidence>
<gene>
    <name evidence="2" type="primary">59</name>
    <name evidence="2" type="ORF">AVANI_59</name>
</gene>
<organism evidence="2 3">
    <name type="scientific">Mycobacterium phage Avani</name>
    <dbReference type="NCBI Taxonomy" id="2902841"/>
    <lineage>
        <taxon>Viruses</taxon>
        <taxon>Duplodnaviria</taxon>
        <taxon>Heunggongvirae</taxon>
        <taxon>Uroviricota</taxon>
        <taxon>Caudoviricetes</taxon>
        <taxon>Gracegardnervirinae</taxon>
        <taxon>Avanivirus</taxon>
        <taxon>Avanivirus avani</taxon>
    </lineage>
</organism>
<dbReference type="KEGG" id="vg:18560877"/>
<dbReference type="EMBL" id="JQ809702">
    <property type="protein sequence ID" value="AFL47967.1"/>
    <property type="molecule type" value="Genomic_DNA"/>
</dbReference>
<evidence type="ECO:0008006" key="4">
    <source>
        <dbReference type="Google" id="ProtNLM"/>
    </source>
</evidence>
<name>I3WWT9_9CAUD</name>
<feature type="coiled-coil region" evidence="1">
    <location>
        <begin position="100"/>
        <end position="159"/>
    </location>
</feature>